<sequence>MRRMNRFKKKLLTVLFYGSIGLAASLFLFLVFYWSLSLNSSIDSLINNTKGEPVYLWVYTLLTFGTIFLFGVNAVLFVYRWRKFGPPRLKVQGGNGLGALVGVAASACPVCGSVLLSAIGIAGGLAVFPLQGLELKALSFGLMALPVWLTTRELKTLSCGDKSCPTPRPTSFQAKDKPYLLVSLVLVAVLILIGWNMIKTDPIFYG</sequence>
<feature type="transmembrane region" description="Helical" evidence="1">
    <location>
        <begin position="12"/>
        <end position="36"/>
    </location>
</feature>
<evidence type="ECO:0000313" key="2">
    <source>
        <dbReference type="EMBL" id="KKU02212.1"/>
    </source>
</evidence>
<accession>A0A0G1M287</accession>
<dbReference type="EMBL" id="LCKS01000015">
    <property type="protein sequence ID" value="KKU02212.1"/>
    <property type="molecule type" value="Genomic_DNA"/>
</dbReference>
<keyword evidence="1" id="KW-0472">Membrane</keyword>
<feature type="transmembrane region" description="Helical" evidence="1">
    <location>
        <begin position="179"/>
        <end position="198"/>
    </location>
</feature>
<reference evidence="2 3" key="1">
    <citation type="journal article" date="2015" name="Nature">
        <title>rRNA introns, odd ribosomes, and small enigmatic genomes across a large radiation of phyla.</title>
        <authorList>
            <person name="Brown C.T."/>
            <person name="Hug L.A."/>
            <person name="Thomas B.C."/>
            <person name="Sharon I."/>
            <person name="Castelle C.J."/>
            <person name="Singh A."/>
            <person name="Wilkins M.J."/>
            <person name="Williams K.H."/>
            <person name="Banfield J.F."/>
        </authorList>
    </citation>
    <scope>NUCLEOTIDE SEQUENCE [LARGE SCALE GENOMIC DNA]</scope>
</reference>
<feature type="transmembrane region" description="Helical" evidence="1">
    <location>
        <begin position="56"/>
        <end position="79"/>
    </location>
</feature>
<comment type="caution">
    <text evidence="2">The sequence shown here is derived from an EMBL/GenBank/DDBJ whole genome shotgun (WGS) entry which is preliminary data.</text>
</comment>
<proteinExistence type="predicted"/>
<name>A0A0G1M287_9BACT</name>
<evidence type="ECO:0000256" key="1">
    <source>
        <dbReference type="SAM" id="Phobius"/>
    </source>
</evidence>
<keyword evidence="1" id="KW-0812">Transmembrane</keyword>
<dbReference type="AlphaFoldDB" id="A0A0G1M287"/>
<feature type="transmembrane region" description="Helical" evidence="1">
    <location>
        <begin position="100"/>
        <end position="128"/>
    </location>
</feature>
<evidence type="ECO:0000313" key="3">
    <source>
        <dbReference type="Proteomes" id="UP000034264"/>
    </source>
</evidence>
<organism evidence="2 3">
    <name type="scientific">Candidatus Amesbacteria bacterium GW2011_GWC2_45_19</name>
    <dbReference type="NCBI Taxonomy" id="1618366"/>
    <lineage>
        <taxon>Bacteria</taxon>
        <taxon>Candidatus Amesiibacteriota</taxon>
    </lineage>
</organism>
<gene>
    <name evidence="2" type="ORF">UX05_C0015G0023</name>
</gene>
<protein>
    <submittedName>
        <fullName evidence="2">Uncharacterized protein</fullName>
    </submittedName>
</protein>
<keyword evidence="1" id="KW-1133">Transmembrane helix</keyword>
<dbReference type="Proteomes" id="UP000034264">
    <property type="component" value="Unassembled WGS sequence"/>
</dbReference>